<name>A0ABT1E545_9FIRM</name>
<comment type="function">
    <text evidence="1 14">Converts 2,5-diamino-6-(ribosylamino)-4(3h)-pyrimidinone 5'-phosphate into 5-amino-6-(ribosylamino)-2,4(1h,3h)-pyrimidinedione 5'-phosphate.</text>
</comment>
<proteinExistence type="inferred from homology"/>
<accession>A0ABT1E545</accession>
<evidence type="ECO:0000256" key="14">
    <source>
        <dbReference type="PIRNR" id="PIRNR006769"/>
    </source>
</evidence>
<dbReference type="Pfam" id="PF00383">
    <property type="entry name" value="dCMP_cyt_deam_1"/>
    <property type="match status" value="1"/>
</dbReference>
<evidence type="ECO:0000256" key="10">
    <source>
        <dbReference type="ARBA" id="ARBA00023002"/>
    </source>
</evidence>
<keyword evidence="17" id="KW-1185">Reference proteome</keyword>
<comment type="cofactor">
    <cofactor evidence="14">
        <name>Zn(2+)</name>
        <dbReference type="ChEBI" id="CHEBI:29105"/>
    </cofactor>
    <text evidence="14">Binds 1 zinc ion.</text>
</comment>
<comment type="catalytic activity">
    <reaction evidence="13 14">
        <text>2,5-diamino-6-hydroxy-4-(5-phosphoribosylamino)-pyrimidine + H2O + H(+) = 5-amino-6-(5-phospho-D-ribosylamino)uracil + NH4(+)</text>
        <dbReference type="Rhea" id="RHEA:21868"/>
        <dbReference type="ChEBI" id="CHEBI:15377"/>
        <dbReference type="ChEBI" id="CHEBI:15378"/>
        <dbReference type="ChEBI" id="CHEBI:28938"/>
        <dbReference type="ChEBI" id="CHEBI:58453"/>
        <dbReference type="ChEBI" id="CHEBI:58614"/>
        <dbReference type="EC" id="3.5.4.26"/>
    </reaction>
</comment>
<dbReference type="PROSITE" id="PS00903">
    <property type="entry name" value="CYT_DCMP_DEAMINASES_1"/>
    <property type="match status" value="1"/>
</dbReference>
<dbReference type="RefSeq" id="WP_262064751.1">
    <property type="nucleotide sequence ID" value="NZ_JAMXOD010000001.1"/>
</dbReference>
<dbReference type="InterPro" id="IPR004794">
    <property type="entry name" value="Eubact_RibD"/>
</dbReference>
<feature type="domain" description="CMP/dCMP-type deaminase" evidence="15">
    <location>
        <begin position="1"/>
        <end position="124"/>
    </location>
</feature>
<evidence type="ECO:0000256" key="9">
    <source>
        <dbReference type="ARBA" id="ARBA00022857"/>
    </source>
</evidence>
<sequence length="359" mass="40225">MHKQYMNLAIEEAKKGIGNTYTNPLVGAVIVKDNRVIAKGAHLKYGCEHAERNAINHCQSPEELFDSTLYVTLEPCNHFGKQPPCSHLIVEKGIKRVIIGQLDPNPLVKGQGKAFLEDHGIQVIVGVNEEEVYHLNEYYNFLHRNKRPYIVLKQALTLDGRIAMNRNSPASITGQAVWDRVHKERGKYQGILVGSQTILSDNPTLLSLGSSLYPPVRIVLDRQGRILKARELNLFKNKLAPLWIFTESEEVIPDLPHVTVIRKETLTLNGVLTELAERSIHSLYVEGGGRIHDAFFAENLWDEIVTYISPKIIGGNSLPGFSSHREATGITPLHSVAFEQLGTDFRISGRRTDTLCLQD</sequence>
<comment type="pathway">
    <text evidence="2 14">Cofactor biosynthesis; riboflavin biosynthesis; 5-amino-6-(D-ribitylamino)uracil from GTP: step 2/4.</text>
</comment>
<organism evidence="16 17">
    <name type="scientific">Aequitasia blattaphilus</name>
    <dbReference type="NCBI Taxonomy" id="2949332"/>
    <lineage>
        <taxon>Bacteria</taxon>
        <taxon>Bacillati</taxon>
        <taxon>Bacillota</taxon>
        <taxon>Clostridia</taxon>
        <taxon>Lachnospirales</taxon>
        <taxon>Lachnospiraceae</taxon>
        <taxon>Aequitasia</taxon>
    </lineage>
</organism>
<comment type="pathway">
    <text evidence="3 14">Cofactor biosynthesis; riboflavin biosynthesis; 5-amino-6-(D-ribitylamino)uracil from GTP: step 3/4.</text>
</comment>
<evidence type="ECO:0000256" key="1">
    <source>
        <dbReference type="ARBA" id="ARBA00002151"/>
    </source>
</evidence>
<evidence type="ECO:0000256" key="8">
    <source>
        <dbReference type="ARBA" id="ARBA00022833"/>
    </source>
</evidence>
<keyword evidence="9 14" id="KW-0521">NADP</keyword>
<dbReference type="PIRSF" id="PIRSF006769">
    <property type="entry name" value="RibD"/>
    <property type="match status" value="1"/>
</dbReference>
<dbReference type="EC" id="1.1.1.193" evidence="14"/>
<evidence type="ECO:0000256" key="6">
    <source>
        <dbReference type="ARBA" id="ARBA00022619"/>
    </source>
</evidence>
<keyword evidence="14 16" id="KW-0378">Hydrolase</keyword>
<evidence type="ECO:0000256" key="2">
    <source>
        <dbReference type="ARBA" id="ARBA00004882"/>
    </source>
</evidence>
<dbReference type="Gene3D" id="3.40.140.10">
    <property type="entry name" value="Cytidine Deaminase, domain 2"/>
    <property type="match status" value="1"/>
</dbReference>
<evidence type="ECO:0000259" key="15">
    <source>
        <dbReference type="PROSITE" id="PS51747"/>
    </source>
</evidence>
<evidence type="ECO:0000256" key="5">
    <source>
        <dbReference type="ARBA" id="ARBA00007417"/>
    </source>
</evidence>
<comment type="catalytic activity">
    <reaction evidence="12 14">
        <text>5-amino-6-(5-phospho-D-ribitylamino)uracil + NADP(+) = 5-amino-6-(5-phospho-D-ribosylamino)uracil + NADPH + H(+)</text>
        <dbReference type="Rhea" id="RHEA:17845"/>
        <dbReference type="ChEBI" id="CHEBI:15378"/>
        <dbReference type="ChEBI" id="CHEBI:57783"/>
        <dbReference type="ChEBI" id="CHEBI:58349"/>
        <dbReference type="ChEBI" id="CHEBI:58421"/>
        <dbReference type="ChEBI" id="CHEBI:58453"/>
        <dbReference type="EC" id="1.1.1.193"/>
    </reaction>
</comment>
<keyword evidence="7 14" id="KW-0479">Metal-binding</keyword>
<dbReference type="EC" id="3.5.4.26" evidence="14"/>
<dbReference type="InterPro" id="IPR016192">
    <property type="entry name" value="APOBEC/CMP_deaminase_Zn-bd"/>
</dbReference>
<evidence type="ECO:0000313" key="17">
    <source>
        <dbReference type="Proteomes" id="UP001523566"/>
    </source>
</evidence>
<dbReference type="InterPro" id="IPR016193">
    <property type="entry name" value="Cytidine_deaminase-like"/>
</dbReference>
<dbReference type="PROSITE" id="PS51747">
    <property type="entry name" value="CYT_DCMP_DEAMINASES_2"/>
    <property type="match status" value="1"/>
</dbReference>
<comment type="similarity">
    <text evidence="4 14">In the N-terminal section; belongs to the cytidine and deoxycytidylate deaminase family.</text>
</comment>
<dbReference type="CDD" id="cd01284">
    <property type="entry name" value="Riboflavin_deaminase-reductase"/>
    <property type="match status" value="1"/>
</dbReference>
<evidence type="ECO:0000256" key="4">
    <source>
        <dbReference type="ARBA" id="ARBA00005259"/>
    </source>
</evidence>
<evidence type="ECO:0000313" key="16">
    <source>
        <dbReference type="EMBL" id="MCP1100966.1"/>
    </source>
</evidence>
<keyword evidence="10 14" id="KW-0560">Oxidoreductase</keyword>
<keyword evidence="6 14" id="KW-0686">Riboflavin biosynthesis</keyword>
<dbReference type="InterPro" id="IPR024072">
    <property type="entry name" value="DHFR-like_dom_sf"/>
</dbReference>
<dbReference type="InterPro" id="IPR002734">
    <property type="entry name" value="RibDG_C"/>
</dbReference>
<evidence type="ECO:0000256" key="13">
    <source>
        <dbReference type="ARBA" id="ARBA00049886"/>
    </source>
</evidence>
<evidence type="ECO:0000256" key="3">
    <source>
        <dbReference type="ARBA" id="ARBA00004910"/>
    </source>
</evidence>
<comment type="caution">
    <text evidence="16">The sequence shown here is derived from an EMBL/GenBank/DDBJ whole genome shotgun (WGS) entry which is preliminary data.</text>
</comment>
<dbReference type="Proteomes" id="UP001523566">
    <property type="component" value="Unassembled WGS sequence"/>
</dbReference>
<dbReference type="PANTHER" id="PTHR38011:SF7">
    <property type="entry name" value="2,5-DIAMINO-6-RIBOSYLAMINO-4(3H)-PYRIMIDINONE 5'-PHOSPHATE REDUCTASE"/>
    <property type="match status" value="1"/>
</dbReference>
<dbReference type="InterPro" id="IPR002125">
    <property type="entry name" value="CMP_dCMP_dom"/>
</dbReference>
<dbReference type="InterPro" id="IPR050765">
    <property type="entry name" value="Riboflavin_Biosynth_HTPR"/>
</dbReference>
<evidence type="ECO:0000256" key="7">
    <source>
        <dbReference type="ARBA" id="ARBA00022723"/>
    </source>
</evidence>
<dbReference type="Gene3D" id="3.40.430.10">
    <property type="entry name" value="Dihydrofolate Reductase, subunit A"/>
    <property type="match status" value="1"/>
</dbReference>
<dbReference type="SUPFAM" id="SSF53927">
    <property type="entry name" value="Cytidine deaminase-like"/>
    <property type="match status" value="1"/>
</dbReference>
<gene>
    <name evidence="16" type="primary">ribD</name>
    <name evidence="16" type="ORF">NK125_00890</name>
</gene>
<dbReference type="PANTHER" id="PTHR38011">
    <property type="entry name" value="DIHYDROFOLATE REDUCTASE FAMILY PROTEIN (AFU_ORTHOLOGUE AFUA_8G06820)"/>
    <property type="match status" value="1"/>
</dbReference>
<dbReference type="NCBIfam" id="TIGR00326">
    <property type="entry name" value="eubact_ribD"/>
    <property type="match status" value="1"/>
</dbReference>
<dbReference type="GO" id="GO:0008835">
    <property type="term" value="F:diaminohydroxyphosphoribosylaminopyrimidine deaminase activity"/>
    <property type="evidence" value="ECO:0007669"/>
    <property type="project" value="UniProtKB-EC"/>
</dbReference>
<reference evidence="16 17" key="1">
    <citation type="journal article" date="2022" name="Genome Biol. Evol.">
        <title>Host diet, physiology and behaviors set the stage for Lachnospiraceae cladogenesis.</title>
        <authorList>
            <person name="Vera-Ponce De Leon A."/>
            <person name="Schneider M."/>
            <person name="Jahnes B.C."/>
            <person name="Sadowski V."/>
            <person name="Camuy-Velez L.A."/>
            <person name="Duan J."/>
            <person name="Sabree Z.L."/>
        </authorList>
    </citation>
    <scope>NUCLEOTIDE SEQUENCE [LARGE SCALE GENOMIC DNA]</scope>
    <source>
        <strain evidence="16 17">PAL113</strain>
    </source>
</reference>
<evidence type="ECO:0000256" key="12">
    <source>
        <dbReference type="ARBA" id="ARBA00049861"/>
    </source>
</evidence>
<keyword evidence="11" id="KW-0511">Multifunctional enzyme</keyword>
<dbReference type="Pfam" id="PF01872">
    <property type="entry name" value="RibD_C"/>
    <property type="match status" value="1"/>
</dbReference>
<keyword evidence="8 14" id="KW-0862">Zinc</keyword>
<dbReference type="EMBL" id="JAMZFW010000001">
    <property type="protein sequence ID" value="MCP1100966.1"/>
    <property type="molecule type" value="Genomic_DNA"/>
</dbReference>
<evidence type="ECO:0000256" key="11">
    <source>
        <dbReference type="ARBA" id="ARBA00023268"/>
    </source>
</evidence>
<dbReference type="SUPFAM" id="SSF53597">
    <property type="entry name" value="Dihydrofolate reductase-like"/>
    <property type="match status" value="1"/>
</dbReference>
<protein>
    <recommendedName>
        <fullName evidence="14">Riboflavin biosynthesis protein RibD</fullName>
    </recommendedName>
    <domain>
        <recommendedName>
            <fullName evidence="14">Diaminohydroxyphosphoribosylaminopyrimidine deaminase</fullName>
            <shortName evidence="14">DRAP deaminase</shortName>
            <ecNumber evidence="14">3.5.4.26</ecNumber>
        </recommendedName>
        <alternativeName>
            <fullName evidence="14">Riboflavin-specific deaminase</fullName>
        </alternativeName>
    </domain>
    <domain>
        <recommendedName>
            <fullName evidence="14">5-amino-6-(5-phosphoribosylamino)uracil reductase</fullName>
            <ecNumber evidence="14">1.1.1.193</ecNumber>
        </recommendedName>
        <alternativeName>
            <fullName evidence="14">HTP reductase</fullName>
        </alternativeName>
    </domain>
</protein>
<comment type="similarity">
    <text evidence="5 14">In the C-terminal section; belongs to the HTP reductase family.</text>
</comment>
<dbReference type="GO" id="GO:0008703">
    <property type="term" value="F:5-amino-6-(5-phosphoribosylamino)uracil reductase activity"/>
    <property type="evidence" value="ECO:0007669"/>
    <property type="project" value="UniProtKB-EC"/>
</dbReference>